<keyword evidence="7 9" id="KW-0472">Membrane</keyword>
<evidence type="ECO:0000313" key="10">
    <source>
        <dbReference type="EMBL" id="SEP88695.1"/>
    </source>
</evidence>
<keyword evidence="3 9" id="KW-1003">Cell membrane</keyword>
<dbReference type="EMBL" id="FOEN01000003">
    <property type="protein sequence ID" value="SEP88695.1"/>
    <property type="molecule type" value="Genomic_DNA"/>
</dbReference>
<accession>A0A1H9BIG2</accession>
<dbReference type="Proteomes" id="UP000198833">
    <property type="component" value="Unassembled WGS sequence"/>
</dbReference>
<keyword evidence="5 9" id="KW-1133">Transmembrane helix</keyword>
<feature type="transmembrane region" description="Helical" evidence="9">
    <location>
        <begin position="21"/>
        <end position="44"/>
    </location>
</feature>
<proteinExistence type="inferred from homology"/>
<dbReference type="SUPFAM" id="SSF81330">
    <property type="entry name" value="Gated mechanosensitive channel"/>
    <property type="match status" value="1"/>
</dbReference>
<keyword evidence="4 9" id="KW-0812">Transmembrane</keyword>
<evidence type="ECO:0000256" key="9">
    <source>
        <dbReference type="HAMAP-Rule" id="MF_00115"/>
    </source>
</evidence>
<protein>
    <recommendedName>
        <fullName evidence="9">Large-conductance mechanosensitive channel</fullName>
    </recommendedName>
</protein>
<dbReference type="InterPro" id="IPR037673">
    <property type="entry name" value="MSC/AndL"/>
</dbReference>
<dbReference type="OrthoDB" id="9810350at2"/>
<dbReference type="GO" id="GO:0005886">
    <property type="term" value="C:plasma membrane"/>
    <property type="evidence" value="ECO:0007669"/>
    <property type="project" value="UniProtKB-SubCell"/>
</dbReference>
<evidence type="ECO:0000256" key="6">
    <source>
        <dbReference type="ARBA" id="ARBA00023065"/>
    </source>
</evidence>
<evidence type="ECO:0000256" key="5">
    <source>
        <dbReference type="ARBA" id="ARBA00022989"/>
    </source>
</evidence>
<evidence type="ECO:0000256" key="1">
    <source>
        <dbReference type="ARBA" id="ARBA00004141"/>
    </source>
</evidence>
<dbReference type="InterPro" id="IPR036019">
    <property type="entry name" value="MscL_channel"/>
</dbReference>
<sequence>MWKEFKGFIANDSIVSLATGLIMGSAFTAIVTSLVNDIFMPLIASLTGAADVSGLSFKVGSATIGIGLFLQAIINFILIAIFLYLTLKALEKAQHKKIVAPDEEPSGPSETELLEQILAELKQK</sequence>
<evidence type="ECO:0000256" key="2">
    <source>
        <dbReference type="ARBA" id="ARBA00022448"/>
    </source>
</evidence>
<dbReference type="GO" id="GO:0008381">
    <property type="term" value="F:mechanosensitive monoatomic ion channel activity"/>
    <property type="evidence" value="ECO:0007669"/>
    <property type="project" value="UniProtKB-UniRule"/>
</dbReference>
<evidence type="ECO:0000256" key="3">
    <source>
        <dbReference type="ARBA" id="ARBA00022475"/>
    </source>
</evidence>
<evidence type="ECO:0000256" key="7">
    <source>
        <dbReference type="ARBA" id="ARBA00023136"/>
    </source>
</evidence>
<comment type="similarity">
    <text evidence="9">Belongs to the MscL family.</text>
</comment>
<dbReference type="NCBIfam" id="TIGR00220">
    <property type="entry name" value="mscL"/>
    <property type="match status" value="1"/>
</dbReference>
<gene>
    <name evidence="9" type="primary">mscL</name>
    <name evidence="10" type="ORF">SAMN04488558_10310</name>
</gene>
<name>A0A1H9BIG2_9LACT</name>
<dbReference type="PANTHER" id="PTHR30266:SF2">
    <property type="entry name" value="LARGE-CONDUCTANCE MECHANOSENSITIVE CHANNEL"/>
    <property type="match status" value="1"/>
</dbReference>
<comment type="subunit">
    <text evidence="9">Homopentamer.</text>
</comment>
<feature type="transmembrane region" description="Helical" evidence="9">
    <location>
        <begin position="64"/>
        <end position="87"/>
    </location>
</feature>
<keyword evidence="8 9" id="KW-0407">Ion channel</keyword>
<organism evidence="10 11">
    <name type="scientific">Ignavigranum ruoffiae</name>
    <dbReference type="NCBI Taxonomy" id="89093"/>
    <lineage>
        <taxon>Bacteria</taxon>
        <taxon>Bacillati</taxon>
        <taxon>Bacillota</taxon>
        <taxon>Bacilli</taxon>
        <taxon>Lactobacillales</taxon>
        <taxon>Aerococcaceae</taxon>
        <taxon>Ignavigranum</taxon>
    </lineage>
</organism>
<dbReference type="Pfam" id="PF01741">
    <property type="entry name" value="MscL"/>
    <property type="match status" value="1"/>
</dbReference>
<dbReference type="InterPro" id="IPR001185">
    <property type="entry name" value="MS_channel"/>
</dbReference>
<dbReference type="STRING" id="89093.SAMN04488558_10310"/>
<dbReference type="PANTHER" id="PTHR30266">
    <property type="entry name" value="MECHANOSENSITIVE CHANNEL MSCL"/>
    <property type="match status" value="1"/>
</dbReference>
<dbReference type="HAMAP" id="MF_00115">
    <property type="entry name" value="MscL"/>
    <property type="match status" value="1"/>
</dbReference>
<dbReference type="RefSeq" id="WP_092570702.1">
    <property type="nucleotide sequence ID" value="NZ_CALUDV010000006.1"/>
</dbReference>
<evidence type="ECO:0000256" key="8">
    <source>
        <dbReference type="ARBA" id="ARBA00023303"/>
    </source>
</evidence>
<dbReference type="AlphaFoldDB" id="A0A1H9BIG2"/>
<keyword evidence="11" id="KW-1185">Reference proteome</keyword>
<comment type="subcellular location">
    <subcellularLocation>
        <location evidence="9">Cell membrane</location>
        <topology evidence="9">Multi-pass membrane protein</topology>
    </subcellularLocation>
    <subcellularLocation>
        <location evidence="1">Membrane</location>
        <topology evidence="1">Multi-pass membrane protein</topology>
    </subcellularLocation>
</comment>
<keyword evidence="6 9" id="KW-0406">Ion transport</keyword>
<keyword evidence="2 9" id="KW-0813">Transport</keyword>
<dbReference type="Gene3D" id="1.10.1200.120">
    <property type="entry name" value="Large-conductance mechanosensitive channel, MscL, domain 1"/>
    <property type="match status" value="1"/>
</dbReference>
<evidence type="ECO:0000313" key="11">
    <source>
        <dbReference type="Proteomes" id="UP000198833"/>
    </source>
</evidence>
<reference evidence="10 11" key="1">
    <citation type="submission" date="2016-10" db="EMBL/GenBank/DDBJ databases">
        <authorList>
            <person name="de Groot N.N."/>
        </authorList>
    </citation>
    <scope>NUCLEOTIDE SEQUENCE [LARGE SCALE GENOMIC DNA]</scope>
    <source>
        <strain evidence="10 11">DSM 15695</strain>
    </source>
</reference>
<evidence type="ECO:0000256" key="4">
    <source>
        <dbReference type="ARBA" id="ARBA00022692"/>
    </source>
</evidence>
<comment type="function">
    <text evidence="9">Channel that opens in response to stretch forces in the membrane lipid bilayer. May participate in the regulation of osmotic pressure changes within the cell.</text>
</comment>